<dbReference type="Proteomes" id="UP000790787">
    <property type="component" value="Chromosome 9"/>
</dbReference>
<dbReference type="PaxDb" id="4097-A0A1S4CPV5"/>
<accession>A0A1S4CPV5</accession>
<dbReference type="GeneID" id="107821333"/>
<evidence type="ECO:0000259" key="1">
    <source>
        <dbReference type="Pfam" id="PF13952"/>
    </source>
</evidence>
<dbReference type="RefSeq" id="XP_016503287.1">
    <property type="nucleotide sequence ID" value="XM_016647801.1"/>
</dbReference>
<dbReference type="OrthoDB" id="1300314at2759"/>
<dbReference type="AlphaFoldDB" id="A0A1S4CPV5"/>
<name>A0A1S4CPV5_TOBAC</name>
<dbReference type="PANTHER" id="PTHR48258">
    <property type="entry name" value="DUF4218 DOMAIN-CONTAINING PROTEIN-RELATED"/>
    <property type="match status" value="1"/>
</dbReference>
<keyword evidence="2" id="KW-1185">Reference proteome</keyword>
<reference evidence="3" key="2">
    <citation type="submission" date="2025-08" db="UniProtKB">
        <authorList>
            <consortium name="RefSeq"/>
        </authorList>
    </citation>
    <scope>IDENTIFICATION</scope>
    <source>
        <tissue evidence="3">Leaf</tissue>
    </source>
</reference>
<feature type="domain" description="DUF4216" evidence="1">
    <location>
        <begin position="46"/>
        <end position="106"/>
    </location>
</feature>
<sequence>MTRDAPLKTQNSGVTLSATTDSFTSARDQNPIDGEVLYYRAIQYIIEIDYWSYFSVVLFRCDWFRNEVDEYRLSWVYFNRLCSTDDPFVLATQVNQVFYVEDPIEKDVYYARNKAHVDLYDLEEENIPNVGETFWREPNDEVGPSTRVADIDVRWSREDLPLDVIDMPAVVQHSQDTIMDISENEDDFDDTDWNWMDADD</sequence>
<organism evidence="2 3">
    <name type="scientific">Nicotiana tabacum</name>
    <name type="common">Common tobacco</name>
    <dbReference type="NCBI Taxonomy" id="4097"/>
    <lineage>
        <taxon>Eukaryota</taxon>
        <taxon>Viridiplantae</taxon>
        <taxon>Streptophyta</taxon>
        <taxon>Embryophyta</taxon>
        <taxon>Tracheophyta</taxon>
        <taxon>Spermatophyta</taxon>
        <taxon>Magnoliopsida</taxon>
        <taxon>eudicotyledons</taxon>
        <taxon>Gunneridae</taxon>
        <taxon>Pentapetalae</taxon>
        <taxon>asterids</taxon>
        <taxon>lamiids</taxon>
        <taxon>Solanales</taxon>
        <taxon>Solanaceae</taxon>
        <taxon>Nicotianoideae</taxon>
        <taxon>Nicotianeae</taxon>
        <taxon>Nicotiana</taxon>
    </lineage>
</organism>
<dbReference type="KEGG" id="nta:107821333"/>
<gene>
    <name evidence="3" type="primary">LOC107821333</name>
</gene>
<reference evidence="2" key="1">
    <citation type="journal article" date="2014" name="Nat. Commun.">
        <title>The tobacco genome sequence and its comparison with those of tomato and potato.</title>
        <authorList>
            <person name="Sierro N."/>
            <person name="Battey J.N."/>
            <person name="Ouadi S."/>
            <person name="Bakaher N."/>
            <person name="Bovet L."/>
            <person name="Willig A."/>
            <person name="Goepfert S."/>
            <person name="Peitsch M.C."/>
            <person name="Ivanov N.V."/>
        </authorList>
    </citation>
    <scope>NUCLEOTIDE SEQUENCE [LARGE SCALE GENOMIC DNA]</scope>
</reference>
<dbReference type="RefSeq" id="XP_016503287.1">
    <property type="nucleotide sequence ID" value="XM_016647801.2"/>
</dbReference>
<dbReference type="OMA" id="TSARDQN"/>
<dbReference type="Pfam" id="PF13952">
    <property type="entry name" value="DUF4216"/>
    <property type="match status" value="1"/>
</dbReference>
<evidence type="ECO:0000313" key="2">
    <source>
        <dbReference type="Proteomes" id="UP000790787"/>
    </source>
</evidence>
<dbReference type="InterPro" id="IPR025312">
    <property type="entry name" value="DUF4216"/>
</dbReference>
<proteinExistence type="predicted"/>
<evidence type="ECO:0000313" key="3">
    <source>
        <dbReference type="RefSeq" id="XP_016503287.1"/>
    </source>
</evidence>
<dbReference type="PANTHER" id="PTHR48258:SF8">
    <property type="entry name" value="DUF4216 DOMAIN-CONTAINING PROTEIN"/>
    <property type="match status" value="1"/>
</dbReference>
<protein>
    <submittedName>
        <fullName evidence="3">Uncharacterized protein LOC107821333</fullName>
    </submittedName>
</protein>